<keyword evidence="13" id="KW-0732">Signal</keyword>
<dbReference type="InterPro" id="IPR039426">
    <property type="entry name" value="TonB-dep_rcpt-like"/>
</dbReference>
<dbReference type="SUPFAM" id="SSF56935">
    <property type="entry name" value="Porins"/>
    <property type="match status" value="1"/>
</dbReference>
<dbReference type="PANTHER" id="PTHR32552:SF81">
    <property type="entry name" value="TONB-DEPENDENT OUTER MEMBRANE RECEPTOR"/>
    <property type="match status" value="1"/>
</dbReference>
<dbReference type="Pfam" id="PF07715">
    <property type="entry name" value="Plug"/>
    <property type="match status" value="1"/>
</dbReference>
<comment type="subcellular location">
    <subcellularLocation>
        <location evidence="1 11">Cell outer membrane</location>
        <topology evidence="1 11">Multi-pass membrane protein</topology>
    </subcellularLocation>
</comment>
<dbReference type="Pfam" id="PF00593">
    <property type="entry name" value="TonB_dep_Rec_b-barrel"/>
    <property type="match status" value="1"/>
</dbReference>
<keyword evidence="7" id="KW-0406">Ion transport</keyword>
<evidence type="ECO:0000256" key="8">
    <source>
        <dbReference type="ARBA" id="ARBA00023077"/>
    </source>
</evidence>
<accession>A0ABU1WZ39</accession>
<keyword evidence="5 11" id="KW-0812">Transmembrane</keyword>
<dbReference type="InterPro" id="IPR036942">
    <property type="entry name" value="Beta-barrel_TonB_sf"/>
</dbReference>
<keyword evidence="17" id="KW-1185">Reference proteome</keyword>
<proteinExistence type="inferred from homology"/>
<evidence type="ECO:0000256" key="4">
    <source>
        <dbReference type="ARBA" id="ARBA00022496"/>
    </source>
</evidence>
<evidence type="ECO:0000256" key="2">
    <source>
        <dbReference type="ARBA" id="ARBA00022448"/>
    </source>
</evidence>
<evidence type="ECO:0000256" key="1">
    <source>
        <dbReference type="ARBA" id="ARBA00004571"/>
    </source>
</evidence>
<evidence type="ECO:0000256" key="6">
    <source>
        <dbReference type="ARBA" id="ARBA00023004"/>
    </source>
</evidence>
<name>A0ABU1WZ39_SPHXE</name>
<feature type="domain" description="TonB-dependent receptor-like beta-barrel" evidence="14">
    <location>
        <begin position="291"/>
        <end position="755"/>
    </location>
</feature>
<evidence type="ECO:0000256" key="9">
    <source>
        <dbReference type="ARBA" id="ARBA00023136"/>
    </source>
</evidence>
<reference evidence="16 17" key="1">
    <citation type="submission" date="2023-07" db="EMBL/GenBank/DDBJ databases">
        <title>Sorghum-associated microbial communities from plants grown in Nebraska, USA.</title>
        <authorList>
            <person name="Schachtman D."/>
        </authorList>
    </citation>
    <scope>NUCLEOTIDE SEQUENCE [LARGE SCALE GENOMIC DNA]</scope>
    <source>
        <strain evidence="16 17">4256</strain>
    </source>
</reference>
<evidence type="ECO:0000256" key="5">
    <source>
        <dbReference type="ARBA" id="ARBA00022692"/>
    </source>
</evidence>
<dbReference type="CDD" id="cd01347">
    <property type="entry name" value="ligand_gated_channel"/>
    <property type="match status" value="1"/>
</dbReference>
<evidence type="ECO:0000256" key="12">
    <source>
        <dbReference type="RuleBase" id="RU003357"/>
    </source>
</evidence>
<evidence type="ECO:0000256" key="10">
    <source>
        <dbReference type="ARBA" id="ARBA00023237"/>
    </source>
</evidence>
<evidence type="ECO:0000259" key="14">
    <source>
        <dbReference type="Pfam" id="PF00593"/>
    </source>
</evidence>
<dbReference type="Gene3D" id="2.40.170.20">
    <property type="entry name" value="TonB-dependent receptor, beta-barrel domain"/>
    <property type="match status" value="1"/>
</dbReference>
<keyword evidence="8 12" id="KW-0798">TonB box</keyword>
<keyword evidence="2 11" id="KW-0813">Transport</keyword>
<dbReference type="RefSeq" id="WP_310222518.1">
    <property type="nucleotide sequence ID" value="NZ_JAVDWV010000004.1"/>
</dbReference>
<evidence type="ECO:0000256" key="13">
    <source>
        <dbReference type="SAM" id="SignalP"/>
    </source>
</evidence>
<comment type="caution">
    <text evidence="16">The sequence shown here is derived from an EMBL/GenBank/DDBJ whole genome shotgun (WGS) entry which is preliminary data.</text>
</comment>
<dbReference type="Proteomes" id="UP001267638">
    <property type="component" value="Unassembled WGS sequence"/>
</dbReference>
<evidence type="ECO:0000256" key="3">
    <source>
        <dbReference type="ARBA" id="ARBA00022452"/>
    </source>
</evidence>
<feature type="signal peptide" evidence="13">
    <location>
        <begin position="1"/>
        <end position="32"/>
    </location>
</feature>
<keyword evidence="3 11" id="KW-1134">Transmembrane beta strand</keyword>
<keyword evidence="9 11" id="KW-0472">Membrane</keyword>
<evidence type="ECO:0000313" key="16">
    <source>
        <dbReference type="EMBL" id="MDR7154314.1"/>
    </source>
</evidence>
<dbReference type="PANTHER" id="PTHR32552">
    <property type="entry name" value="FERRICHROME IRON RECEPTOR-RELATED"/>
    <property type="match status" value="1"/>
</dbReference>
<sequence length="796" mass="85255">MKASKLTQRLSGSSMIGLIATLAAANMTPAFAQDAAALAAEPNNASTDIVVTAQKRAERLQDVPLAVTAVSADTLANRQINDSASLVQAVPSLTFQQGATPTNSSFRIRGIGTALFGQGVEASVSTVVDGVVAVRQTQGFTDLADIERVEVLRGPQGTLFGKNATAGVISVTTARPSRDFEGRGEVTIAEHGEYRARGTVSGPISDTLRARVTGFYNDVRGIARNIATDSWDNGSKSWGVRGKLEWDATENLNLLFTGEYRKTDADCCASTWIAINNPNLQALVGPINATRENRTLNDETVTYSNSNQQTYSLQADWDLGAATITSITAYQDYYLEVNQPIERINSSVPLFVGASAAYADWSRNSGIVDLSAFSQELRIANNDSGDFNYVAGVFYMHSDIKRPFDRRRARCTAGTFGQPCAPANTIYQSSASNIRLKQDSLAAFGQVEYRIVGGLKAIGGLRLQYEKGTNSGSRISPLVSGDAVLPGNAPVSGSITADDTAVTGKAGLQYEFSRDAQVYASYTRGYKGLGYEMEIGANLADQSVLEPEHVNAYEIGFKGRTLDGVLSFSTALFLADYSNLQVQANRSDIAAGVVQFAPTNAGKSRTKGFEVEATVRPDDNFSLTGAVTYSDATMNIDGLNCPQQFNASAPVLSGMPTNICYRPAAGVTPIQNLRGATLPVSPRWKISFAPRYEADIAGTNLAGFAQVGVNFQSTMNFSVEQDPLLEQPAYTLVDASIGVKQIDGRYSLTLFVKNLFDENYLTSIGHTSFLGGNTDLVGTFNKDADRYFGATLGVKF</sequence>
<keyword evidence="10 11" id="KW-0998">Cell outer membrane</keyword>
<keyword evidence="6" id="KW-0408">Iron</keyword>
<dbReference type="InterPro" id="IPR000531">
    <property type="entry name" value="Beta-barrel_TonB"/>
</dbReference>
<organism evidence="16 17">
    <name type="scientific">Sphingobium xenophagum</name>
    <dbReference type="NCBI Taxonomy" id="121428"/>
    <lineage>
        <taxon>Bacteria</taxon>
        <taxon>Pseudomonadati</taxon>
        <taxon>Pseudomonadota</taxon>
        <taxon>Alphaproteobacteria</taxon>
        <taxon>Sphingomonadales</taxon>
        <taxon>Sphingomonadaceae</taxon>
        <taxon>Sphingobium</taxon>
    </lineage>
</organism>
<feature type="domain" description="TonB-dependent receptor plug" evidence="15">
    <location>
        <begin position="60"/>
        <end position="168"/>
    </location>
</feature>
<dbReference type="InterPro" id="IPR012910">
    <property type="entry name" value="Plug_dom"/>
</dbReference>
<dbReference type="EMBL" id="JAVDWV010000004">
    <property type="protein sequence ID" value="MDR7154314.1"/>
    <property type="molecule type" value="Genomic_DNA"/>
</dbReference>
<evidence type="ECO:0000313" key="17">
    <source>
        <dbReference type="Proteomes" id="UP001267638"/>
    </source>
</evidence>
<feature type="chain" id="PRO_5045763626" evidence="13">
    <location>
        <begin position="33"/>
        <end position="796"/>
    </location>
</feature>
<evidence type="ECO:0000256" key="7">
    <source>
        <dbReference type="ARBA" id="ARBA00023065"/>
    </source>
</evidence>
<protein>
    <submittedName>
        <fullName evidence="16">Iron complex outermembrane receptor protein</fullName>
    </submittedName>
</protein>
<dbReference type="PROSITE" id="PS52016">
    <property type="entry name" value="TONB_DEPENDENT_REC_3"/>
    <property type="match status" value="1"/>
</dbReference>
<gene>
    <name evidence="16" type="ORF">J2W40_001126</name>
</gene>
<comment type="similarity">
    <text evidence="11 12">Belongs to the TonB-dependent receptor family.</text>
</comment>
<evidence type="ECO:0000256" key="11">
    <source>
        <dbReference type="PROSITE-ProRule" id="PRU01360"/>
    </source>
</evidence>
<keyword evidence="16" id="KW-0675">Receptor</keyword>
<evidence type="ECO:0000259" key="15">
    <source>
        <dbReference type="Pfam" id="PF07715"/>
    </source>
</evidence>
<keyword evidence="4" id="KW-0410">Iron transport</keyword>